<accession>A0A563W0J9</accession>
<evidence type="ECO:0000313" key="2">
    <source>
        <dbReference type="EMBL" id="VEP17053.1"/>
    </source>
</evidence>
<evidence type="ECO:0000313" key="3">
    <source>
        <dbReference type="Proteomes" id="UP000320055"/>
    </source>
</evidence>
<organism evidence="2 3">
    <name type="scientific">Hyella patelloides LEGE 07179</name>
    <dbReference type="NCBI Taxonomy" id="945734"/>
    <lineage>
        <taxon>Bacteria</taxon>
        <taxon>Bacillati</taxon>
        <taxon>Cyanobacteriota</taxon>
        <taxon>Cyanophyceae</taxon>
        <taxon>Pleurocapsales</taxon>
        <taxon>Hyellaceae</taxon>
        <taxon>Hyella</taxon>
    </lineage>
</organism>
<dbReference type="EMBL" id="CAACVJ010000483">
    <property type="protein sequence ID" value="VEP17053.1"/>
    <property type="molecule type" value="Genomic_DNA"/>
</dbReference>
<proteinExistence type="predicted"/>
<keyword evidence="1" id="KW-1133">Transmembrane helix</keyword>
<evidence type="ECO:0000256" key="1">
    <source>
        <dbReference type="SAM" id="Phobius"/>
    </source>
</evidence>
<feature type="transmembrane region" description="Helical" evidence="1">
    <location>
        <begin position="48"/>
        <end position="68"/>
    </location>
</feature>
<dbReference type="Proteomes" id="UP000320055">
    <property type="component" value="Unassembled WGS sequence"/>
</dbReference>
<keyword evidence="3" id="KW-1185">Reference proteome</keyword>
<gene>
    <name evidence="2" type="ORF">H1P_5330001</name>
</gene>
<protein>
    <submittedName>
        <fullName evidence="2">Uncharacterized protein</fullName>
    </submittedName>
</protein>
<keyword evidence="1" id="KW-0812">Transmembrane</keyword>
<dbReference type="AlphaFoldDB" id="A0A563W0J9"/>
<name>A0A563W0J9_9CYAN</name>
<sequence>MWEMLKAWQVNRLIRAAKSCFGSPNVGDVEIIGKVERSRGLKIHRLRIGFYFFDINSLNLIFLTKIFAL</sequence>
<reference evidence="2 3" key="1">
    <citation type="submission" date="2019-01" db="EMBL/GenBank/DDBJ databases">
        <authorList>
            <person name="Brito A."/>
        </authorList>
    </citation>
    <scope>NUCLEOTIDE SEQUENCE [LARGE SCALE GENOMIC DNA]</scope>
    <source>
        <strain evidence="2">1</strain>
    </source>
</reference>
<keyword evidence="1" id="KW-0472">Membrane</keyword>